<dbReference type="Proteomes" id="UP001328107">
    <property type="component" value="Unassembled WGS sequence"/>
</dbReference>
<dbReference type="Pfam" id="PF03314">
    <property type="entry name" value="DUF273"/>
    <property type="match status" value="1"/>
</dbReference>
<reference evidence="2" key="1">
    <citation type="submission" date="2022-10" db="EMBL/GenBank/DDBJ databases">
        <title>Genome assembly of Pristionchus species.</title>
        <authorList>
            <person name="Yoshida K."/>
            <person name="Sommer R.J."/>
        </authorList>
    </citation>
    <scope>NUCLEOTIDE SEQUENCE [LARGE SCALE GENOMIC DNA]</scope>
    <source>
        <strain evidence="2">RS5460</strain>
    </source>
</reference>
<dbReference type="Gene3D" id="3.90.550.10">
    <property type="entry name" value="Spore Coat Polysaccharide Biosynthesis Protein SpsA, Chain A"/>
    <property type="match status" value="1"/>
</dbReference>
<dbReference type="InterPro" id="IPR029044">
    <property type="entry name" value="Nucleotide-diphossugar_trans"/>
</dbReference>
<keyword evidence="2" id="KW-1185">Reference proteome</keyword>
<dbReference type="EMBL" id="BTRK01000001">
    <property type="protein sequence ID" value="GMR30071.1"/>
    <property type="molecule type" value="Genomic_DNA"/>
</dbReference>
<sequence length="127" mass="14299">STDVAILVVLTKGSRMEDYRSALNSLDAYAELHGYQLLLESDDKFEECARHKDVSFTLSEYYIKTLQFQLPEDSWILFIDADVGVVNPNKLIEEFIEPEYDIYTIVSTTGSTQLSTSSRTTKEAASG</sequence>
<proteinExistence type="predicted"/>
<dbReference type="PANTHER" id="PTHR31562:SF9">
    <property type="entry name" value="GLYCOSYLTRANSFERASE FAMILY 8 PROTEIN"/>
    <property type="match status" value="1"/>
</dbReference>
<comment type="caution">
    <text evidence="1">The sequence shown here is derived from an EMBL/GenBank/DDBJ whole genome shotgun (WGS) entry which is preliminary data.</text>
</comment>
<dbReference type="AlphaFoldDB" id="A0AAN4Z071"/>
<gene>
    <name evidence="1" type="ORF">PMAYCL1PPCAC_00266</name>
</gene>
<dbReference type="PANTHER" id="PTHR31562">
    <property type="entry name" value="PROTEIN CBG18972"/>
    <property type="match status" value="1"/>
</dbReference>
<evidence type="ECO:0000313" key="1">
    <source>
        <dbReference type="EMBL" id="GMR30071.1"/>
    </source>
</evidence>
<evidence type="ECO:0000313" key="2">
    <source>
        <dbReference type="Proteomes" id="UP001328107"/>
    </source>
</evidence>
<dbReference type="InterPro" id="IPR004988">
    <property type="entry name" value="DUF273"/>
</dbReference>
<organism evidence="1 2">
    <name type="scientific">Pristionchus mayeri</name>
    <dbReference type="NCBI Taxonomy" id="1317129"/>
    <lineage>
        <taxon>Eukaryota</taxon>
        <taxon>Metazoa</taxon>
        <taxon>Ecdysozoa</taxon>
        <taxon>Nematoda</taxon>
        <taxon>Chromadorea</taxon>
        <taxon>Rhabditida</taxon>
        <taxon>Rhabditina</taxon>
        <taxon>Diplogasteromorpha</taxon>
        <taxon>Diplogasteroidea</taxon>
        <taxon>Neodiplogasteridae</taxon>
        <taxon>Pristionchus</taxon>
    </lineage>
</organism>
<name>A0AAN4Z071_9BILA</name>
<accession>A0AAN4Z071</accession>
<protein>
    <submittedName>
        <fullName evidence="1">Uncharacterized protein</fullName>
    </submittedName>
</protein>
<feature type="non-terminal residue" evidence="1">
    <location>
        <position position="1"/>
    </location>
</feature>